<dbReference type="PROSITE" id="PS51471">
    <property type="entry name" value="FE2OG_OXY"/>
    <property type="match status" value="1"/>
</dbReference>
<gene>
    <name evidence="3" type="ORF">SAMN04488042_102134</name>
</gene>
<dbReference type="EMBL" id="FOTQ01000002">
    <property type="protein sequence ID" value="SFL91656.1"/>
    <property type="molecule type" value="Genomic_DNA"/>
</dbReference>
<dbReference type="SUPFAM" id="SSF51197">
    <property type="entry name" value="Clavaminate synthase-like"/>
    <property type="match status" value="1"/>
</dbReference>
<dbReference type="AlphaFoldDB" id="A0A1I4LLC2"/>
<sequence length="280" mass="31702">MPHVANDLIDLDRYPIHEDGPARAALLERVRQELAKDGCAVIKGFLRPEAIGPLVREADSVAHRGHRSFSRTNPYFTADDPTLPTDDPRRQFFDRSNSFIAADCFEKDGPLRRIHDSDGFDAFIQACLQETAFFRYANPLADVIVNMAEEGNGFPWHFDTNNFTVTLALQNSESGGAFEYAPGIREDHENFEEVRKVLDGTSDQVTILELEPGDLQLFRGRYSLHRVAPLKGKRRRYVAIFSYVEKPDMVGAPERTRQLYGRVLPVHLERAGLRGDTLLD</sequence>
<feature type="domain" description="Fe2OG dioxygenase" evidence="2">
    <location>
        <begin position="139"/>
        <end position="245"/>
    </location>
</feature>
<keyword evidence="1" id="KW-0408">Iron</keyword>
<evidence type="ECO:0000256" key="1">
    <source>
        <dbReference type="RuleBase" id="RU003682"/>
    </source>
</evidence>
<dbReference type="OrthoDB" id="9798229at2"/>
<evidence type="ECO:0000313" key="3">
    <source>
        <dbReference type="EMBL" id="SFL91656.1"/>
    </source>
</evidence>
<name>A0A1I4LLC2_9RHOB</name>
<organism evidence="3 4">
    <name type="scientific">Shimia aestuarii</name>
    <dbReference type="NCBI Taxonomy" id="254406"/>
    <lineage>
        <taxon>Bacteria</taxon>
        <taxon>Pseudomonadati</taxon>
        <taxon>Pseudomonadota</taxon>
        <taxon>Alphaproteobacteria</taxon>
        <taxon>Rhodobacterales</taxon>
        <taxon>Roseobacteraceae</taxon>
    </lineage>
</organism>
<accession>A0A1I4LLC2</accession>
<dbReference type="InterPro" id="IPR056470">
    <property type="entry name" value="BesD/HalB-like"/>
</dbReference>
<proteinExistence type="inferred from homology"/>
<dbReference type="GO" id="GO:0016491">
    <property type="term" value="F:oxidoreductase activity"/>
    <property type="evidence" value="ECO:0007669"/>
    <property type="project" value="UniProtKB-KW"/>
</dbReference>
<keyword evidence="1" id="KW-0479">Metal-binding</keyword>
<dbReference type="STRING" id="254406.SAMN04488042_102134"/>
<dbReference type="GO" id="GO:0046872">
    <property type="term" value="F:metal ion binding"/>
    <property type="evidence" value="ECO:0007669"/>
    <property type="project" value="UniProtKB-KW"/>
</dbReference>
<keyword evidence="1" id="KW-0560">Oxidoreductase</keyword>
<evidence type="ECO:0000313" key="4">
    <source>
        <dbReference type="Proteomes" id="UP000199144"/>
    </source>
</evidence>
<dbReference type="Pfam" id="PF23169">
    <property type="entry name" value="HalD"/>
    <property type="match status" value="1"/>
</dbReference>
<evidence type="ECO:0000259" key="2">
    <source>
        <dbReference type="PROSITE" id="PS51471"/>
    </source>
</evidence>
<protein>
    <recommendedName>
        <fullName evidence="2">Fe2OG dioxygenase domain-containing protein</fullName>
    </recommendedName>
</protein>
<reference evidence="3 4" key="1">
    <citation type="submission" date="2016-10" db="EMBL/GenBank/DDBJ databases">
        <authorList>
            <person name="de Groot N.N."/>
        </authorList>
    </citation>
    <scope>NUCLEOTIDE SEQUENCE [LARGE SCALE GENOMIC DNA]</scope>
    <source>
        <strain evidence="3 4">DSM 15283</strain>
    </source>
</reference>
<dbReference type="InterPro" id="IPR005123">
    <property type="entry name" value="Oxoglu/Fe-dep_dioxygenase_dom"/>
</dbReference>
<dbReference type="Proteomes" id="UP000199144">
    <property type="component" value="Unassembled WGS sequence"/>
</dbReference>
<comment type="similarity">
    <text evidence="1">Belongs to the iron/ascorbate-dependent oxidoreductase family.</text>
</comment>
<dbReference type="Gene3D" id="2.60.120.620">
    <property type="entry name" value="q2cbj1_9rhob like domain"/>
    <property type="match status" value="1"/>
</dbReference>
<keyword evidence="4" id="KW-1185">Reference proteome</keyword>